<gene>
    <name evidence="2" type="ORF">MNB_SV-13-1126</name>
</gene>
<dbReference type="EMBL" id="FPHM01000099">
    <property type="protein sequence ID" value="SFV66491.1"/>
    <property type="molecule type" value="Genomic_DNA"/>
</dbReference>
<organism evidence="2">
    <name type="scientific">hydrothermal vent metagenome</name>
    <dbReference type="NCBI Taxonomy" id="652676"/>
    <lineage>
        <taxon>unclassified sequences</taxon>
        <taxon>metagenomes</taxon>
        <taxon>ecological metagenomes</taxon>
    </lineage>
</organism>
<feature type="transmembrane region" description="Helical" evidence="1">
    <location>
        <begin position="42"/>
        <end position="61"/>
    </location>
</feature>
<proteinExistence type="predicted"/>
<feature type="transmembrane region" description="Helical" evidence="1">
    <location>
        <begin position="12"/>
        <end position="30"/>
    </location>
</feature>
<reference evidence="2" key="1">
    <citation type="submission" date="2016-10" db="EMBL/GenBank/DDBJ databases">
        <authorList>
            <person name="de Groot N.N."/>
        </authorList>
    </citation>
    <scope>NUCLEOTIDE SEQUENCE</scope>
</reference>
<keyword evidence="1" id="KW-0472">Membrane</keyword>
<sequence>MKRTNKPTLILWTKRLLAVLAIFVWIVIIYEISNSPLPFNEQAPYCMMSTMMIFGILSLAYKGLEYWERQENA</sequence>
<keyword evidence="1" id="KW-0812">Transmembrane</keyword>
<dbReference type="AlphaFoldDB" id="A0A1W1CLE8"/>
<accession>A0A1W1CLE8</accession>
<name>A0A1W1CLE8_9ZZZZ</name>
<evidence type="ECO:0000256" key="1">
    <source>
        <dbReference type="SAM" id="Phobius"/>
    </source>
</evidence>
<keyword evidence="1" id="KW-1133">Transmembrane helix</keyword>
<evidence type="ECO:0000313" key="2">
    <source>
        <dbReference type="EMBL" id="SFV66491.1"/>
    </source>
</evidence>
<protein>
    <submittedName>
        <fullName evidence="2">Uncharacterized protein</fullName>
    </submittedName>
</protein>